<evidence type="ECO:0000256" key="11">
    <source>
        <dbReference type="RuleBase" id="RU004106"/>
    </source>
</evidence>
<evidence type="ECO:0000256" key="10">
    <source>
        <dbReference type="ARBA" id="ARBA00080135"/>
    </source>
</evidence>
<evidence type="ECO:0000256" key="4">
    <source>
        <dbReference type="ARBA" id="ARBA00022909"/>
    </source>
</evidence>
<comment type="function">
    <text evidence="8">Involved in the biosynthesis of p-aminobenzoate (PABA), a precursor of tetrahydrofolate. Converts 4-amino-4-deoxychorismate into 4-aminobenzoate (PABA) and pyruvate.</text>
</comment>
<proteinExistence type="inferred from homology"/>
<comment type="catalytic activity">
    <reaction evidence="7">
        <text>4-amino-4-deoxychorismate = 4-aminobenzoate + pyruvate + H(+)</text>
        <dbReference type="Rhea" id="RHEA:16201"/>
        <dbReference type="ChEBI" id="CHEBI:15361"/>
        <dbReference type="ChEBI" id="CHEBI:15378"/>
        <dbReference type="ChEBI" id="CHEBI:17836"/>
        <dbReference type="ChEBI" id="CHEBI:58406"/>
        <dbReference type="EC" id="4.1.3.38"/>
    </reaction>
</comment>
<keyword evidence="13" id="KW-0032">Aminotransferase</keyword>
<comment type="similarity">
    <text evidence="2 11">Belongs to the class-IV pyridoxal-phosphate-dependent aminotransferase family.</text>
</comment>
<dbReference type="Gene3D" id="3.20.10.10">
    <property type="entry name" value="D-amino Acid Aminotransferase, subunit A, domain 2"/>
    <property type="match status" value="1"/>
</dbReference>
<evidence type="ECO:0000256" key="8">
    <source>
        <dbReference type="ARBA" id="ARBA00054027"/>
    </source>
</evidence>
<dbReference type="InterPro" id="IPR036038">
    <property type="entry name" value="Aminotransferase-like"/>
</dbReference>
<dbReference type="GO" id="GO:0008652">
    <property type="term" value="P:amino acid biosynthetic process"/>
    <property type="evidence" value="ECO:0007669"/>
    <property type="project" value="UniProtKB-ARBA"/>
</dbReference>
<dbReference type="Proteomes" id="UP000282818">
    <property type="component" value="Unassembled WGS sequence"/>
</dbReference>
<keyword evidence="13" id="KW-0808">Transferase</keyword>
<sequence length="288" mass="32051">MSIAYLNGEYMALEEARISPLDRGFLFGDGIYEVIPYYGGKSVGLIPHIERMIDGLGSIEIKCNKSVDEWKELLDEVIARNDGANQNLGVYVHVSRGADTKRFHAYPENVEPTIFCFTFAIKDPEPVDREKVTAYSVTTTQDLRWKRCHIKSTALLGNVMHFQQGYASGNNECLLYNDKNELTEGSSVNAFIVKDGVVITPIQDNQILPGITRRIIIDSLKADGSIPVEERTVTMDEVLNADEVWISSSSKEIAPVVKIDDKPVGDGKVGQVWEKAFGIYTAAKFDHS</sequence>
<dbReference type="InterPro" id="IPR018300">
    <property type="entry name" value="Aminotrans_IV_CS"/>
</dbReference>
<dbReference type="PANTHER" id="PTHR42743:SF10">
    <property type="entry name" value="D-ALANINE AMINOTRANSFERASE"/>
    <property type="match status" value="1"/>
</dbReference>
<dbReference type="Pfam" id="PF01063">
    <property type="entry name" value="Aminotran_4"/>
    <property type="match status" value="1"/>
</dbReference>
<dbReference type="FunFam" id="3.20.10.10:FF:000002">
    <property type="entry name" value="D-alanine aminotransferase"/>
    <property type="match status" value="1"/>
</dbReference>
<evidence type="ECO:0000256" key="3">
    <source>
        <dbReference type="ARBA" id="ARBA00022898"/>
    </source>
</evidence>
<name>A0A437QAB5_9GAMM</name>
<evidence type="ECO:0000256" key="2">
    <source>
        <dbReference type="ARBA" id="ARBA00009320"/>
    </source>
</evidence>
<reference evidence="13 14" key="1">
    <citation type="submission" date="2019-01" db="EMBL/GenBank/DDBJ databases">
        <authorList>
            <person name="Chen W.-M."/>
        </authorList>
    </citation>
    <scope>NUCLEOTIDE SEQUENCE [LARGE SCALE GENOMIC DNA]</scope>
    <source>
        <strain evidence="13 14">HPM-16</strain>
    </source>
</reference>
<dbReference type="PROSITE" id="PS00770">
    <property type="entry name" value="AA_TRANSFER_CLASS_4"/>
    <property type="match status" value="1"/>
</dbReference>
<evidence type="ECO:0000256" key="6">
    <source>
        <dbReference type="ARBA" id="ARBA00035676"/>
    </source>
</evidence>
<dbReference type="Gene3D" id="3.30.470.10">
    <property type="match status" value="1"/>
</dbReference>
<dbReference type="InterPro" id="IPR043131">
    <property type="entry name" value="BCAT-like_N"/>
</dbReference>
<gene>
    <name evidence="13" type="ORF">EOE65_05840</name>
</gene>
<accession>A0A437QAB5</accession>
<dbReference type="InterPro" id="IPR050571">
    <property type="entry name" value="Class-IV_PLP-Dep_Aminotrnsfr"/>
</dbReference>
<dbReference type="AlphaFoldDB" id="A0A437QAB5"/>
<dbReference type="InterPro" id="IPR043132">
    <property type="entry name" value="BCAT-like_C"/>
</dbReference>
<protein>
    <recommendedName>
        <fullName evidence="9">Aminodeoxychorismate lyase</fullName>
        <ecNumber evidence="6">4.1.3.38</ecNumber>
    </recommendedName>
    <alternativeName>
        <fullName evidence="10">4-amino-4-deoxychorismate lyase</fullName>
    </alternativeName>
</protein>
<dbReference type="GO" id="GO:0008696">
    <property type="term" value="F:4-amino-4-deoxychorismate lyase activity"/>
    <property type="evidence" value="ECO:0007669"/>
    <property type="project" value="UniProtKB-EC"/>
</dbReference>
<keyword evidence="14" id="KW-1185">Reference proteome</keyword>
<keyword evidence="3 12" id="KW-0663">Pyridoxal phosphate</keyword>
<evidence type="ECO:0000256" key="12">
    <source>
        <dbReference type="RuleBase" id="RU004516"/>
    </source>
</evidence>
<comment type="pathway">
    <text evidence="5">Cofactor biosynthesis; tetrahydrofolate biosynthesis; 4-aminobenzoate from chorismate: step 2/2.</text>
</comment>
<dbReference type="GO" id="GO:0005829">
    <property type="term" value="C:cytosol"/>
    <property type="evidence" value="ECO:0007669"/>
    <property type="project" value="TreeGrafter"/>
</dbReference>
<evidence type="ECO:0000256" key="5">
    <source>
        <dbReference type="ARBA" id="ARBA00035633"/>
    </source>
</evidence>
<dbReference type="EC" id="4.1.3.38" evidence="6"/>
<keyword evidence="4" id="KW-0289">Folate biosynthesis</keyword>
<dbReference type="InterPro" id="IPR001544">
    <property type="entry name" value="Aminotrans_IV"/>
</dbReference>
<evidence type="ECO:0000313" key="13">
    <source>
        <dbReference type="EMBL" id="RVU31501.1"/>
    </source>
</evidence>
<dbReference type="RefSeq" id="WP_127693360.1">
    <property type="nucleotide sequence ID" value="NZ_SACQ01000002.1"/>
</dbReference>
<comment type="cofactor">
    <cofactor evidence="1 12">
        <name>pyridoxal 5'-phosphate</name>
        <dbReference type="ChEBI" id="CHEBI:597326"/>
    </cofactor>
</comment>
<comment type="caution">
    <text evidence="13">The sequence shown here is derived from an EMBL/GenBank/DDBJ whole genome shotgun (WGS) entry which is preliminary data.</text>
</comment>
<organism evidence="13 14">
    <name type="scientific">Neptunomonas marina</name>
    <dbReference type="NCBI Taxonomy" id="1815562"/>
    <lineage>
        <taxon>Bacteria</taxon>
        <taxon>Pseudomonadati</taxon>
        <taxon>Pseudomonadota</taxon>
        <taxon>Gammaproteobacteria</taxon>
        <taxon>Oceanospirillales</taxon>
        <taxon>Oceanospirillaceae</taxon>
        <taxon>Neptunomonas</taxon>
    </lineage>
</organism>
<dbReference type="EMBL" id="SACQ01000002">
    <property type="protein sequence ID" value="RVU31501.1"/>
    <property type="molecule type" value="Genomic_DNA"/>
</dbReference>
<dbReference type="PANTHER" id="PTHR42743">
    <property type="entry name" value="AMINO-ACID AMINOTRANSFERASE"/>
    <property type="match status" value="1"/>
</dbReference>
<dbReference type="GO" id="GO:0008483">
    <property type="term" value="F:transaminase activity"/>
    <property type="evidence" value="ECO:0007669"/>
    <property type="project" value="UniProtKB-KW"/>
</dbReference>
<evidence type="ECO:0000313" key="14">
    <source>
        <dbReference type="Proteomes" id="UP000282818"/>
    </source>
</evidence>
<evidence type="ECO:0000256" key="1">
    <source>
        <dbReference type="ARBA" id="ARBA00001933"/>
    </source>
</evidence>
<dbReference type="GO" id="GO:0046656">
    <property type="term" value="P:folic acid biosynthetic process"/>
    <property type="evidence" value="ECO:0007669"/>
    <property type="project" value="UniProtKB-KW"/>
</dbReference>
<evidence type="ECO:0000256" key="7">
    <source>
        <dbReference type="ARBA" id="ARBA00049529"/>
    </source>
</evidence>
<evidence type="ECO:0000256" key="9">
    <source>
        <dbReference type="ARBA" id="ARBA00069174"/>
    </source>
</evidence>
<dbReference type="SUPFAM" id="SSF56752">
    <property type="entry name" value="D-aminoacid aminotransferase-like PLP-dependent enzymes"/>
    <property type="match status" value="1"/>
</dbReference>